<sequence>MWLCRSFGNVGFVVVERFIAWGLPTIPGIYPPPIPPPLPHFLTVTIGRNDDPTPDPSSSSSKPSSTDSKSSKETSKSSSKSSSSSSSSSSCSAVTVTDRFVSCAATTTSGQSQSCTTTTLVVSGCSKSATVATTTASTSVTQKPFASDTCGGLCPLVPEPLSVASMGIMATTEDCKTIPTITMSVLPTLSNGVLDSVAVSTPTGASKKRNDPSGEVEEDAYNALTARTIPDLSPPYTNYVEFMSNWTTWVSQQGNTSGFWYKPYNF</sequence>
<organism evidence="2 3">
    <name type="scientific">Monilinia fructicola</name>
    <name type="common">Brown rot fungus</name>
    <name type="synonym">Ciboria fructicola</name>
    <dbReference type="NCBI Taxonomy" id="38448"/>
    <lineage>
        <taxon>Eukaryota</taxon>
        <taxon>Fungi</taxon>
        <taxon>Dikarya</taxon>
        <taxon>Ascomycota</taxon>
        <taxon>Pezizomycotina</taxon>
        <taxon>Leotiomycetes</taxon>
        <taxon>Helotiales</taxon>
        <taxon>Sclerotiniaceae</taxon>
        <taxon>Monilinia</taxon>
    </lineage>
</organism>
<evidence type="ECO:0000256" key="1">
    <source>
        <dbReference type="SAM" id="MobiDB-lite"/>
    </source>
</evidence>
<proteinExistence type="predicted"/>
<evidence type="ECO:0000313" key="2">
    <source>
        <dbReference type="EMBL" id="KAA8564815.1"/>
    </source>
</evidence>
<dbReference type="EMBL" id="VICG01000014">
    <property type="protein sequence ID" value="KAA8564815.1"/>
    <property type="molecule type" value="Genomic_DNA"/>
</dbReference>
<feature type="compositionally biased region" description="Low complexity" evidence="1">
    <location>
        <begin position="76"/>
        <end position="90"/>
    </location>
</feature>
<feature type="compositionally biased region" description="Low complexity" evidence="1">
    <location>
        <begin position="56"/>
        <end position="68"/>
    </location>
</feature>
<name>A0A5M9JC32_MONFR</name>
<dbReference type="AlphaFoldDB" id="A0A5M9JC32"/>
<protein>
    <submittedName>
        <fullName evidence="2">Uncharacterized protein</fullName>
    </submittedName>
</protein>
<keyword evidence="3" id="KW-1185">Reference proteome</keyword>
<dbReference type="VEuPathDB" id="FungiDB:MFRU_008g03460"/>
<feature type="region of interest" description="Disordered" evidence="1">
    <location>
        <begin position="41"/>
        <end position="90"/>
    </location>
</feature>
<evidence type="ECO:0000313" key="3">
    <source>
        <dbReference type="Proteomes" id="UP000322873"/>
    </source>
</evidence>
<accession>A0A5M9JC32</accession>
<gene>
    <name evidence="2" type="ORF">EYC84_010586</name>
</gene>
<comment type="caution">
    <text evidence="2">The sequence shown here is derived from an EMBL/GenBank/DDBJ whole genome shotgun (WGS) entry which is preliminary data.</text>
</comment>
<dbReference type="Proteomes" id="UP000322873">
    <property type="component" value="Unassembled WGS sequence"/>
</dbReference>
<reference evidence="2 3" key="1">
    <citation type="submission" date="2019-06" db="EMBL/GenBank/DDBJ databases">
        <title>Genome Sequence of the Brown Rot Fungal Pathogen Monilinia fructicola.</title>
        <authorList>
            <person name="De Miccolis Angelini R.M."/>
            <person name="Landi L."/>
            <person name="Abate D."/>
            <person name="Pollastro S."/>
            <person name="Romanazzi G."/>
            <person name="Faretra F."/>
        </authorList>
    </citation>
    <scope>NUCLEOTIDE SEQUENCE [LARGE SCALE GENOMIC DNA]</scope>
    <source>
        <strain evidence="2 3">Mfrc123</strain>
    </source>
</reference>